<evidence type="ECO:0000313" key="8">
    <source>
        <dbReference type="Proteomes" id="UP000002207"/>
    </source>
</evidence>
<dbReference type="HOGENOM" id="CLU_145365_0_0_0"/>
<reference evidence="7 8" key="1">
    <citation type="journal article" date="2009" name="Appl. Environ. Microbiol.">
        <title>Three genomes from the phylum Acidobacteria provide insight into the lifestyles of these microorganisms in soils.</title>
        <authorList>
            <person name="Ward N.L."/>
            <person name="Challacombe J.F."/>
            <person name="Janssen P.H."/>
            <person name="Henrissat B."/>
            <person name="Coutinho P.M."/>
            <person name="Wu M."/>
            <person name="Xie G."/>
            <person name="Haft D.H."/>
            <person name="Sait M."/>
            <person name="Badger J."/>
            <person name="Barabote R.D."/>
            <person name="Bradley B."/>
            <person name="Brettin T.S."/>
            <person name="Brinkac L.M."/>
            <person name="Bruce D."/>
            <person name="Creasy T."/>
            <person name="Daugherty S.C."/>
            <person name="Davidsen T.M."/>
            <person name="DeBoy R.T."/>
            <person name="Detter J.C."/>
            <person name="Dodson R.J."/>
            <person name="Durkin A.S."/>
            <person name="Ganapathy A."/>
            <person name="Gwinn-Giglio M."/>
            <person name="Han C.S."/>
            <person name="Khouri H."/>
            <person name="Kiss H."/>
            <person name="Kothari S.P."/>
            <person name="Madupu R."/>
            <person name="Nelson K.E."/>
            <person name="Nelson W.C."/>
            <person name="Paulsen I."/>
            <person name="Penn K."/>
            <person name="Ren Q."/>
            <person name="Rosovitz M.J."/>
            <person name="Selengut J.D."/>
            <person name="Shrivastava S."/>
            <person name="Sullivan S.A."/>
            <person name="Tapia R."/>
            <person name="Thompson L.S."/>
            <person name="Watkins K.L."/>
            <person name="Yang Q."/>
            <person name="Yu C."/>
            <person name="Zafar N."/>
            <person name="Zhou L."/>
            <person name="Kuske C.R."/>
        </authorList>
    </citation>
    <scope>NUCLEOTIDE SEQUENCE [LARGE SCALE GENOMIC DNA]</scope>
    <source>
        <strain evidence="8">ATCC 51196 / DSM 11244 / BCRC 80197 / JCM 7670 / NBRC 15755 / NCIMB 13165 / 161</strain>
    </source>
</reference>
<dbReference type="GO" id="GO:0016788">
    <property type="term" value="F:hydrolase activity, acting on ester bonds"/>
    <property type="evidence" value="ECO:0007669"/>
    <property type="project" value="InterPro"/>
</dbReference>
<evidence type="ECO:0000256" key="3">
    <source>
        <dbReference type="ARBA" id="ARBA00022723"/>
    </source>
</evidence>
<protein>
    <recommendedName>
        <fullName evidence="5">Ribonuclease VapC</fullName>
        <shortName evidence="5">RNase VapC</shortName>
        <ecNumber evidence="5">3.1.-.-</ecNumber>
    </recommendedName>
    <alternativeName>
        <fullName evidence="5">Toxin VapC</fullName>
    </alternativeName>
</protein>
<dbReference type="InterPro" id="IPR002716">
    <property type="entry name" value="PIN_dom"/>
</dbReference>
<dbReference type="Gene3D" id="3.40.50.1010">
    <property type="entry name" value="5'-nuclease"/>
    <property type="match status" value="1"/>
</dbReference>
<comment type="cofactor">
    <cofactor evidence="5">
        <name>Mg(2+)</name>
        <dbReference type="ChEBI" id="CHEBI:18420"/>
    </cofactor>
</comment>
<comment type="function">
    <text evidence="5">Toxic component of a toxin-antitoxin (TA) system. An RNase.</text>
</comment>
<dbReference type="SUPFAM" id="SSF88723">
    <property type="entry name" value="PIN domain-like"/>
    <property type="match status" value="1"/>
</dbReference>
<dbReference type="HAMAP" id="MF_00265">
    <property type="entry name" value="VapC_Nob1"/>
    <property type="match status" value="1"/>
</dbReference>
<keyword evidence="3 5" id="KW-0479">Metal-binding</keyword>
<name>C1F3P6_ACIC5</name>
<dbReference type="GO" id="GO:0004540">
    <property type="term" value="F:RNA nuclease activity"/>
    <property type="evidence" value="ECO:0007669"/>
    <property type="project" value="InterPro"/>
</dbReference>
<evidence type="ECO:0000256" key="2">
    <source>
        <dbReference type="ARBA" id="ARBA00022722"/>
    </source>
</evidence>
<dbReference type="EMBL" id="CP001472">
    <property type="protein sequence ID" value="ACO32748.1"/>
    <property type="molecule type" value="Genomic_DNA"/>
</dbReference>
<feature type="domain" description="PIN" evidence="6">
    <location>
        <begin position="5"/>
        <end position="128"/>
    </location>
</feature>
<dbReference type="OrthoDB" id="196567at2"/>
<gene>
    <name evidence="5" type="primary">vapC</name>
    <name evidence="7" type="ordered locus">ACP_2835</name>
</gene>
<keyword evidence="5" id="KW-0460">Magnesium</keyword>
<dbReference type="GO" id="GO:0045926">
    <property type="term" value="P:negative regulation of growth"/>
    <property type="evidence" value="ECO:0007669"/>
    <property type="project" value="UniProtKB-ARBA"/>
</dbReference>
<dbReference type="InParanoid" id="C1F3P6"/>
<organism evidence="7 8">
    <name type="scientific">Acidobacterium capsulatum (strain ATCC 51196 / DSM 11244 / BCRC 80197 / JCM 7670 / NBRC 15755 / NCIMB 13165 / 161)</name>
    <dbReference type="NCBI Taxonomy" id="240015"/>
    <lineage>
        <taxon>Bacteria</taxon>
        <taxon>Pseudomonadati</taxon>
        <taxon>Acidobacteriota</taxon>
        <taxon>Terriglobia</taxon>
        <taxon>Terriglobales</taxon>
        <taxon>Acidobacteriaceae</taxon>
        <taxon>Acidobacterium</taxon>
    </lineage>
</organism>
<comment type="similarity">
    <text evidence="5">Belongs to the PINc/VapC protein family.</text>
</comment>
<feature type="binding site" evidence="5">
    <location>
        <position position="107"/>
    </location>
    <ligand>
        <name>Mg(2+)</name>
        <dbReference type="ChEBI" id="CHEBI:18420"/>
    </ligand>
</feature>
<keyword evidence="4 5" id="KW-0378">Hydrolase</keyword>
<dbReference type="AlphaFoldDB" id="C1F3P6"/>
<dbReference type="InterPro" id="IPR022907">
    <property type="entry name" value="VapC_family"/>
</dbReference>
<dbReference type="RefSeq" id="WP_015897892.1">
    <property type="nucleotide sequence ID" value="NC_012483.1"/>
</dbReference>
<dbReference type="InterPro" id="IPR006226">
    <property type="entry name" value="Mtu_PIN"/>
</dbReference>
<dbReference type="eggNOG" id="COG1848">
    <property type="taxonomic scope" value="Bacteria"/>
</dbReference>
<dbReference type="GO" id="GO:0000287">
    <property type="term" value="F:magnesium ion binding"/>
    <property type="evidence" value="ECO:0007669"/>
    <property type="project" value="UniProtKB-UniRule"/>
</dbReference>
<evidence type="ECO:0000256" key="1">
    <source>
        <dbReference type="ARBA" id="ARBA00022649"/>
    </source>
</evidence>
<evidence type="ECO:0000256" key="4">
    <source>
        <dbReference type="ARBA" id="ARBA00022801"/>
    </source>
</evidence>
<dbReference type="GO" id="GO:0090729">
    <property type="term" value="F:toxin activity"/>
    <property type="evidence" value="ECO:0007669"/>
    <property type="project" value="UniProtKB-KW"/>
</dbReference>
<dbReference type="NCBIfam" id="TIGR00028">
    <property type="entry name" value="Mtu_PIN_fam"/>
    <property type="match status" value="1"/>
</dbReference>
<proteinExistence type="inferred from homology"/>
<dbReference type="InterPro" id="IPR029060">
    <property type="entry name" value="PIN-like_dom_sf"/>
</dbReference>
<sequence length="146" mass="16395">MSVTLLDVNVLVAMFWPSHVHHVRAQQWFSEHSRHGWATCPLTQTGFVRIVSNPAFSKSAVTARDAIHVLQENLKHRSHVFWADSVGVNEAASFTHDRLIGHKQVTDAYLIGLAHHHQGRLLTFDRGLGSLLPPALQKHSWIVCLS</sequence>
<accession>C1F3P6</accession>
<keyword evidence="1 5" id="KW-1277">Toxin-antitoxin system</keyword>
<dbReference type="Proteomes" id="UP000002207">
    <property type="component" value="Chromosome"/>
</dbReference>
<dbReference type="STRING" id="240015.ACP_2835"/>
<evidence type="ECO:0000313" key="7">
    <source>
        <dbReference type="EMBL" id="ACO32748.1"/>
    </source>
</evidence>
<keyword evidence="5" id="KW-0800">Toxin</keyword>
<evidence type="ECO:0000256" key="5">
    <source>
        <dbReference type="HAMAP-Rule" id="MF_00265"/>
    </source>
</evidence>
<keyword evidence="2 5" id="KW-0540">Nuclease</keyword>
<keyword evidence="8" id="KW-1185">Reference proteome</keyword>
<dbReference type="EC" id="3.1.-.-" evidence="5"/>
<feature type="binding site" evidence="5">
    <location>
        <position position="7"/>
    </location>
    <ligand>
        <name>Mg(2+)</name>
        <dbReference type="ChEBI" id="CHEBI:18420"/>
    </ligand>
</feature>
<evidence type="ECO:0000259" key="6">
    <source>
        <dbReference type="Pfam" id="PF01850"/>
    </source>
</evidence>
<dbReference type="Pfam" id="PF01850">
    <property type="entry name" value="PIN"/>
    <property type="match status" value="1"/>
</dbReference>
<dbReference type="KEGG" id="aca:ACP_2835"/>